<dbReference type="Proteomes" id="UP001168575">
    <property type="component" value="Unassembled WGS sequence"/>
</dbReference>
<dbReference type="GO" id="GO:0042626">
    <property type="term" value="F:ATPase-coupled transmembrane transporter activity"/>
    <property type="evidence" value="ECO:0007669"/>
    <property type="project" value="TreeGrafter"/>
</dbReference>
<evidence type="ECO:0000256" key="2">
    <source>
        <dbReference type="ARBA" id="ARBA00005417"/>
    </source>
</evidence>
<keyword evidence="11" id="KW-1185">Reference proteome</keyword>
<evidence type="ECO:0000259" key="9">
    <source>
        <dbReference type="PROSITE" id="PS50893"/>
    </source>
</evidence>
<organism evidence="10 11">
    <name type="scientific">Phoenicibacter congonensis</name>
    <dbReference type="NCBI Taxonomy" id="1944646"/>
    <lineage>
        <taxon>Bacteria</taxon>
        <taxon>Bacillati</taxon>
        <taxon>Actinomycetota</taxon>
        <taxon>Coriobacteriia</taxon>
        <taxon>Eggerthellales</taxon>
        <taxon>Eggerthellaceae</taxon>
        <taxon>Phoenicibacter</taxon>
    </lineage>
</organism>
<evidence type="ECO:0000256" key="4">
    <source>
        <dbReference type="ARBA" id="ARBA00022475"/>
    </source>
</evidence>
<dbReference type="Gene3D" id="3.40.50.300">
    <property type="entry name" value="P-loop containing nucleotide triphosphate hydrolases"/>
    <property type="match status" value="2"/>
</dbReference>
<dbReference type="InterPro" id="IPR003439">
    <property type="entry name" value="ABC_transporter-like_ATP-bd"/>
</dbReference>
<keyword evidence="5" id="KW-0547">Nucleotide-binding</keyword>
<dbReference type="CDD" id="cd03225">
    <property type="entry name" value="ABC_cobalt_CbiO_domain1"/>
    <property type="match status" value="1"/>
</dbReference>
<sequence>MELNMNETVIKLEDFSFAYPGSDAVSVGPVSLELKRGDFAILVGKTGVGKTTLLKSLLPESPLAGTRQGTAEIASEAIGYVSQSPENQLVCESVWHEIAFALENHGVERSLMRRRVAEVSHFFGIEPWFHKKVTELSGGQMQLVNLARTLAMGPEVLLLDEPTAELDPVAEKKFLHEIFRINRELNITVVIVTHTPEVMIDYATRSFVLEKHALHEVPLENFKFDKPIETTLRKFDDELDDVVTLNDAYFRYSKDEPFVLHGADLNVKRGEIRAIVGGNGSGKSTLLKLAAGIHRAERGRVKNEEAKSQAYLPQHPASLFICDSVAEELREWQKSCGYSDAEILEIEKAAKLEEREELHPYDLSGGQQQMLGLAKLLLTKPKLLLLDEPTKGLDPETKCTVASMILDYAKSGGTVIMATHDLAFARCVADTTTMIFDGQATCTEHSDEFFKNNLFFRPNASSFTELFQQK</sequence>
<evidence type="ECO:0000256" key="7">
    <source>
        <dbReference type="ARBA" id="ARBA00022967"/>
    </source>
</evidence>
<name>A0AA43U5V8_9ACTN</name>
<evidence type="ECO:0000256" key="1">
    <source>
        <dbReference type="ARBA" id="ARBA00004202"/>
    </source>
</evidence>
<feature type="domain" description="ABC transporter" evidence="9">
    <location>
        <begin position="243"/>
        <end position="462"/>
    </location>
</feature>
<dbReference type="SMART" id="SM00382">
    <property type="entry name" value="AAA"/>
    <property type="match status" value="2"/>
</dbReference>
<dbReference type="GO" id="GO:0016887">
    <property type="term" value="F:ATP hydrolysis activity"/>
    <property type="evidence" value="ECO:0007669"/>
    <property type="project" value="InterPro"/>
</dbReference>
<accession>A0AA43U5V8</accession>
<proteinExistence type="inferred from homology"/>
<keyword evidence="6 10" id="KW-0067">ATP-binding</keyword>
<feature type="domain" description="ABC transporter" evidence="9">
    <location>
        <begin position="10"/>
        <end position="236"/>
    </location>
</feature>
<gene>
    <name evidence="10" type="ORF">Q3982_03185</name>
</gene>
<comment type="caution">
    <text evidence="10">The sequence shown here is derived from an EMBL/GenBank/DDBJ whole genome shotgun (WGS) entry which is preliminary data.</text>
</comment>
<evidence type="ECO:0000313" key="11">
    <source>
        <dbReference type="Proteomes" id="UP001168575"/>
    </source>
</evidence>
<comment type="similarity">
    <text evidence="2">Belongs to the ABC transporter superfamily.</text>
</comment>
<evidence type="ECO:0000256" key="3">
    <source>
        <dbReference type="ARBA" id="ARBA00022448"/>
    </source>
</evidence>
<evidence type="ECO:0000256" key="6">
    <source>
        <dbReference type="ARBA" id="ARBA00022840"/>
    </source>
</evidence>
<dbReference type="GO" id="GO:0043190">
    <property type="term" value="C:ATP-binding cassette (ABC) transporter complex"/>
    <property type="evidence" value="ECO:0007669"/>
    <property type="project" value="TreeGrafter"/>
</dbReference>
<dbReference type="GO" id="GO:0005524">
    <property type="term" value="F:ATP binding"/>
    <property type="evidence" value="ECO:0007669"/>
    <property type="project" value="UniProtKB-KW"/>
</dbReference>
<dbReference type="AlphaFoldDB" id="A0AA43U5V8"/>
<dbReference type="InterPro" id="IPR015856">
    <property type="entry name" value="ABC_transpr_CbiO/EcfA_su"/>
</dbReference>
<dbReference type="SUPFAM" id="SSF52540">
    <property type="entry name" value="P-loop containing nucleoside triphosphate hydrolases"/>
    <property type="match status" value="2"/>
</dbReference>
<evidence type="ECO:0000313" key="10">
    <source>
        <dbReference type="EMBL" id="MDO4841663.1"/>
    </source>
</evidence>
<dbReference type="EMBL" id="JAUMVS010000036">
    <property type="protein sequence ID" value="MDO4841663.1"/>
    <property type="molecule type" value="Genomic_DNA"/>
</dbReference>
<dbReference type="PROSITE" id="PS00211">
    <property type="entry name" value="ABC_TRANSPORTER_1"/>
    <property type="match status" value="2"/>
</dbReference>
<dbReference type="PANTHER" id="PTHR43553:SF27">
    <property type="entry name" value="ENERGY-COUPLING FACTOR TRANSPORTER ATP-BINDING PROTEIN ECFA2"/>
    <property type="match status" value="1"/>
</dbReference>
<dbReference type="PANTHER" id="PTHR43553">
    <property type="entry name" value="HEAVY METAL TRANSPORTER"/>
    <property type="match status" value="1"/>
</dbReference>
<comment type="subcellular location">
    <subcellularLocation>
        <location evidence="1">Cell membrane</location>
        <topology evidence="1">Peripheral membrane protein</topology>
    </subcellularLocation>
</comment>
<dbReference type="PROSITE" id="PS50893">
    <property type="entry name" value="ABC_TRANSPORTER_2"/>
    <property type="match status" value="2"/>
</dbReference>
<keyword evidence="8" id="KW-0472">Membrane</keyword>
<dbReference type="InterPro" id="IPR017871">
    <property type="entry name" value="ABC_transporter-like_CS"/>
</dbReference>
<dbReference type="InterPro" id="IPR003593">
    <property type="entry name" value="AAA+_ATPase"/>
</dbReference>
<dbReference type="InterPro" id="IPR050095">
    <property type="entry name" value="ECF_ABC_transporter_ATP-bd"/>
</dbReference>
<keyword evidence="4" id="KW-1003">Cell membrane</keyword>
<dbReference type="InterPro" id="IPR027417">
    <property type="entry name" value="P-loop_NTPase"/>
</dbReference>
<evidence type="ECO:0000256" key="8">
    <source>
        <dbReference type="ARBA" id="ARBA00023136"/>
    </source>
</evidence>
<keyword evidence="7" id="KW-1278">Translocase</keyword>
<keyword evidence="3" id="KW-0813">Transport</keyword>
<evidence type="ECO:0000256" key="5">
    <source>
        <dbReference type="ARBA" id="ARBA00022741"/>
    </source>
</evidence>
<dbReference type="Pfam" id="PF00005">
    <property type="entry name" value="ABC_tran"/>
    <property type="match status" value="2"/>
</dbReference>
<reference evidence="10" key="1">
    <citation type="submission" date="2023-07" db="EMBL/GenBank/DDBJ databases">
        <title>Between Cages and Wild: Unraveling the Impact of Captivity on Animal Microbiomes and Antimicrobial Resistance.</title>
        <authorList>
            <person name="Schmartz G.P."/>
            <person name="Rehner J."/>
            <person name="Schuff M.J."/>
            <person name="Becker S.L."/>
            <person name="Kravczyk M."/>
            <person name="Gurevich A."/>
            <person name="Francke R."/>
            <person name="Mueller R."/>
            <person name="Keller V."/>
            <person name="Keller A."/>
        </authorList>
    </citation>
    <scope>NUCLEOTIDE SEQUENCE</scope>
    <source>
        <strain evidence="10">S12M_St_49</strain>
    </source>
</reference>
<protein>
    <submittedName>
        <fullName evidence="10">ATP-binding cassette domain-containing protein</fullName>
    </submittedName>
</protein>